<feature type="region of interest" description="Disordered" evidence="1">
    <location>
        <begin position="234"/>
        <end position="257"/>
    </location>
</feature>
<feature type="compositionally biased region" description="Polar residues" evidence="1">
    <location>
        <begin position="22"/>
        <end position="33"/>
    </location>
</feature>
<dbReference type="AlphaFoldDB" id="A0A9P9DGZ0"/>
<keyword evidence="3" id="KW-1185">Reference proteome</keyword>
<accession>A0A9P9DGZ0</accession>
<gene>
    <name evidence="2" type="ORF">B0J11DRAFT_508920</name>
</gene>
<dbReference type="EMBL" id="JAGMWT010000012">
    <property type="protein sequence ID" value="KAH7118822.1"/>
    <property type="molecule type" value="Genomic_DNA"/>
</dbReference>
<organism evidence="2 3">
    <name type="scientific">Dendryphion nanum</name>
    <dbReference type="NCBI Taxonomy" id="256645"/>
    <lineage>
        <taxon>Eukaryota</taxon>
        <taxon>Fungi</taxon>
        <taxon>Dikarya</taxon>
        <taxon>Ascomycota</taxon>
        <taxon>Pezizomycotina</taxon>
        <taxon>Dothideomycetes</taxon>
        <taxon>Pleosporomycetidae</taxon>
        <taxon>Pleosporales</taxon>
        <taxon>Torulaceae</taxon>
        <taxon>Dendryphion</taxon>
    </lineage>
</organism>
<reference evidence="2" key="1">
    <citation type="journal article" date="2021" name="Nat. Commun.">
        <title>Genetic determinants of endophytism in the Arabidopsis root mycobiome.</title>
        <authorList>
            <person name="Mesny F."/>
            <person name="Miyauchi S."/>
            <person name="Thiergart T."/>
            <person name="Pickel B."/>
            <person name="Atanasova L."/>
            <person name="Karlsson M."/>
            <person name="Huettel B."/>
            <person name="Barry K.W."/>
            <person name="Haridas S."/>
            <person name="Chen C."/>
            <person name="Bauer D."/>
            <person name="Andreopoulos W."/>
            <person name="Pangilinan J."/>
            <person name="LaButti K."/>
            <person name="Riley R."/>
            <person name="Lipzen A."/>
            <person name="Clum A."/>
            <person name="Drula E."/>
            <person name="Henrissat B."/>
            <person name="Kohler A."/>
            <person name="Grigoriev I.V."/>
            <person name="Martin F.M."/>
            <person name="Hacquard S."/>
        </authorList>
    </citation>
    <scope>NUCLEOTIDE SEQUENCE</scope>
    <source>
        <strain evidence="2">MPI-CAGE-CH-0243</strain>
    </source>
</reference>
<evidence type="ECO:0000313" key="3">
    <source>
        <dbReference type="Proteomes" id="UP000700596"/>
    </source>
</evidence>
<feature type="region of interest" description="Disordered" evidence="1">
    <location>
        <begin position="1"/>
        <end position="132"/>
    </location>
</feature>
<dbReference type="Proteomes" id="UP000700596">
    <property type="component" value="Unassembled WGS sequence"/>
</dbReference>
<name>A0A9P9DGZ0_9PLEO</name>
<sequence>MGCSSSKPKSDQDEDLPPWSTHLDQMPTTSFHQPNDYDPYEVSPNEIYRKDKVVHGNTTTESQPPFPASPEEKTGNEVRNPIITATEPQKESPVSPISPMSSPSQLQQSTPILEPRPQRAHTTPITPITPDATITPIKHAKTIQTPNIFTFRPEFARRPHSNNLRQQAAETTTAKTEVTVRDFAGIPKDDGLVKKNLRKSGERGNDVSEVFELGVEGGVIDARVLMGRKGEVPRKTARAVNRTDTDKVKSYSGEFEN</sequence>
<proteinExistence type="predicted"/>
<comment type="caution">
    <text evidence="2">The sequence shown here is derived from an EMBL/GenBank/DDBJ whole genome shotgun (WGS) entry which is preliminary data.</text>
</comment>
<protein>
    <submittedName>
        <fullName evidence="2">Uncharacterized protein</fullName>
    </submittedName>
</protein>
<evidence type="ECO:0000313" key="2">
    <source>
        <dbReference type="EMBL" id="KAH7118822.1"/>
    </source>
</evidence>
<feature type="compositionally biased region" description="Low complexity" evidence="1">
    <location>
        <begin position="122"/>
        <end position="132"/>
    </location>
</feature>
<feature type="compositionally biased region" description="Low complexity" evidence="1">
    <location>
        <begin position="92"/>
        <end position="111"/>
    </location>
</feature>
<evidence type="ECO:0000256" key="1">
    <source>
        <dbReference type="SAM" id="MobiDB-lite"/>
    </source>
</evidence>